<dbReference type="GO" id="GO:0020037">
    <property type="term" value="F:heme binding"/>
    <property type="evidence" value="ECO:0007669"/>
    <property type="project" value="InterPro"/>
</dbReference>
<evidence type="ECO:0000259" key="13">
    <source>
        <dbReference type="SMART" id="SM00887"/>
    </source>
</evidence>
<dbReference type="PANTHER" id="PTHR30333">
    <property type="entry name" value="CYTOCHROME C-TYPE PROTEIN"/>
    <property type="match status" value="1"/>
</dbReference>
<reference evidence="15" key="1">
    <citation type="submission" date="2016-10" db="EMBL/GenBank/DDBJ databases">
        <authorList>
            <person name="Varghese N."/>
            <person name="Submissions S."/>
        </authorList>
    </citation>
    <scope>NUCLEOTIDE SEQUENCE [LARGE SCALE GENOMIC DNA]</scope>
    <source>
        <strain evidence="15">CGMCC 1.9150</strain>
    </source>
</reference>
<keyword evidence="5" id="KW-0349">Heme</keyword>
<dbReference type="GO" id="GO:0046872">
    <property type="term" value="F:metal ion binding"/>
    <property type="evidence" value="ECO:0007669"/>
    <property type="project" value="UniProtKB-KW"/>
</dbReference>
<dbReference type="InterPro" id="IPR051174">
    <property type="entry name" value="Cytochrome_c-type_ET"/>
</dbReference>
<dbReference type="FunFam" id="1.10.3820.10:FF:000001">
    <property type="entry name" value="Cytochrome c-type protein"/>
    <property type="match status" value="1"/>
</dbReference>
<dbReference type="SMART" id="SM00887">
    <property type="entry name" value="EB_dh"/>
    <property type="match status" value="1"/>
</dbReference>
<dbReference type="Pfam" id="PF03264">
    <property type="entry name" value="Cytochrom_NNT"/>
    <property type="match status" value="1"/>
</dbReference>
<feature type="domain" description="Cytochrome c-552/DMSO reductase-like haem-binding" evidence="13">
    <location>
        <begin position="236"/>
        <end position="532"/>
    </location>
</feature>
<sequence length="561" mass="63153">MLKDRPRNWRKITIMGASLGAAVIFFVAGIIFWGGFNTVMEATNNMKFCSTACHEMSWVYEEYQERPHFENATGVGAECSDCHVPDAWGPKMIRKIQASREVWHWMLGTIDTKEEFEGKRLHLAENVWRSMLRTDSRECRNCHDWSAMDLEEQASRASREHARAFEQGQTCIECHQGIAHQLPEAWDESPVWADRFDYGTAEADEDLLGDEPEMAAALEEEDLGEAKEVDENIAATLDWSEVPTQEVTLFLPGQASIEWIQDGSEHGGGRAFSFGDRCIWCHQGEEADIGALAVSGEKIETYDLGDKRGHVPMSIQASFDDDYLFMRFQWEAGEHAPLPFVDGGMMDPENPMKLTVSLSDDNVDMADRAGCWASCHADSRHMPDAPDSEVLENSPYAERLDLSDGVTKYLTESRTEIEIRGRRGAARGGWDKLKEEKEIEELLNGGVYLDLARYKSGDESTESGYVLDERHFSDSQAIVFSADEQDGVWTAHLTRALKTGAEGDKPINLDGKYNLNVALHDDHADSRFHHVSWQYGLAFDAEIPGEYAEDMVEINAARISR</sequence>
<dbReference type="InterPro" id="IPR036280">
    <property type="entry name" value="Multihaem_cyt_sf"/>
</dbReference>
<keyword evidence="9 12" id="KW-1133">Transmembrane helix</keyword>
<keyword evidence="15" id="KW-1185">Reference proteome</keyword>
<organism evidence="14 15">
    <name type="scientific">Halomonas daqiaonensis</name>
    <dbReference type="NCBI Taxonomy" id="650850"/>
    <lineage>
        <taxon>Bacteria</taxon>
        <taxon>Pseudomonadati</taxon>
        <taxon>Pseudomonadota</taxon>
        <taxon>Gammaproteobacteria</taxon>
        <taxon>Oceanospirillales</taxon>
        <taxon>Halomonadaceae</taxon>
        <taxon>Halomonas</taxon>
    </lineage>
</organism>
<keyword evidence="10" id="KW-0408">Iron</keyword>
<keyword evidence="11 12" id="KW-0472">Membrane</keyword>
<gene>
    <name evidence="14" type="ORF">SAMN04488129_10463</name>
</gene>
<evidence type="ECO:0000256" key="6">
    <source>
        <dbReference type="ARBA" id="ARBA00022692"/>
    </source>
</evidence>
<evidence type="ECO:0000256" key="8">
    <source>
        <dbReference type="ARBA" id="ARBA00022982"/>
    </source>
</evidence>
<accession>A0A1H7JHS4</accession>
<dbReference type="PANTHER" id="PTHR30333:SF1">
    <property type="entry name" value="CYTOCHROME C-TYPE PROTEIN NAPC"/>
    <property type="match status" value="1"/>
</dbReference>
<proteinExistence type="inferred from homology"/>
<keyword evidence="8" id="KW-0249">Electron transport</keyword>
<dbReference type="Proteomes" id="UP000198807">
    <property type="component" value="Unassembled WGS sequence"/>
</dbReference>
<dbReference type="RefSeq" id="WP_244516116.1">
    <property type="nucleotide sequence ID" value="NZ_FOBC01000004.1"/>
</dbReference>
<dbReference type="GO" id="GO:0009055">
    <property type="term" value="F:electron transfer activity"/>
    <property type="evidence" value="ECO:0007669"/>
    <property type="project" value="TreeGrafter"/>
</dbReference>
<evidence type="ECO:0000256" key="4">
    <source>
        <dbReference type="ARBA" id="ARBA00022475"/>
    </source>
</evidence>
<comment type="subcellular location">
    <subcellularLocation>
        <location evidence="1">Cell membrane</location>
        <topology evidence="1">Single-pass membrane protein</topology>
    </subcellularLocation>
</comment>
<evidence type="ECO:0000256" key="9">
    <source>
        <dbReference type="ARBA" id="ARBA00022989"/>
    </source>
</evidence>
<evidence type="ECO:0000313" key="15">
    <source>
        <dbReference type="Proteomes" id="UP000198807"/>
    </source>
</evidence>
<evidence type="ECO:0000256" key="5">
    <source>
        <dbReference type="ARBA" id="ARBA00022617"/>
    </source>
</evidence>
<evidence type="ECO:0000256" key="2">
    <source>
        <dbReference type="ARBA" id="ARBA00007395"/>
    </source>
</evidence>
<name>A0A1H7JHS4_9GAMM</name>
<dbReference type="InterPro" id="IPR038266">
    <property type="entry name" value="NapC/NirT_cytc_sf"/>
</dbReference>
<keyword evidence="4" id="KW-1003">Cell membrane</keyword>
<evidence type="ECO:0000256" key="1">
    <source>
        <dbReference type="ARBA" id="ARBA00004162"/>
    </source>
</evidence>
<feature type="transmembrane region" description="Helical" evidence="12">
    <location>
        <begin position="12"/>
        <end position="36"/>
    </location>
</feature>
<evidence type="ECO:0000256" key="10">
    <source>
        <dbReference type="ARBA" id="ARBA00023004"/>
    </source>
</evidence>
<dbReference type="GO" id="GO:0009061">
    <property type="term" value="P:anaerobic respiration"/>
    <property type="evidence" value="ECO:0007669"/>
    <property type="project" value="TreeGrafter"/>
</dbReference>
<dbReference type="SUPFAM" id="SSF48695">
    <property type="entry name" value="Multiheme cytochromes"/>
    <property type="match status" value="1"/>
</dbReference>
<dbReference type="InterPro" id="IPR019020">
    <property type="entry name" value="Cyt-c552/DMSO_Rdtase_haem-bd"/>
</dbReference>
<evidence type="ECO:0000313" key="14">
    <source>
        <dbReference type="EMBL" id="SEK74228.1"/>
    </source>
</evidence>
<dbReference type="AlphaFoldDB" id="A0A1H7JHS4"/>
<dbReference type="Gene3D" id="1.10.3820.10">
    <property type="entry name" value="Di-heme elbow motif domain"/>
    <property type="match status" value="1"/>
</dbReference>
<dbReference type="EMBL" id="FOBC01000004">
    <property type="protein sequence ID" value="SEK74228.1"/>
    <property type="molecule type" value="Genomic_DNA"/>
</dbReference>
<evidence type="ECO:0000256" key="3">
    <source>
        <dbReference type="ARBA" id="ARBA00022448"/>
    </source>
</evidence>
<dbReference type="STRING" id="650850.SAMN04488129_10463"/>
<keyword evidence="3" id="KW-0813">Transport</keyword>
<keyword evidence="6 12" id="KW-0812">Transmembrane</keyword>
<keyword evidence="7" id="KW-0479">Metal-binding</keyword>
<evidence type="ECO:0000256" key="12">
    <source>
        <dbReference type="SAM" id="Phobius"/>
    </source>
</evidence>
<dbReference type="InterPro" id="IPR005126">
    <property type="entry name" value="NapC/NirT_cyt_c_N"/>
</dbReference>
<dbReference type="GO" id="GO:0005886">
    <property type="term" value="C:plasma membrane"/>
    <property type="evidence" value="ECO:0007669"/>
    <property type="project" value="UniProtKB-SubCell"/>
</dbReference>
<protein>
    <submittedName>
        <fullName evidence="14">Tetraheme cytochrome c subunit of nitrate or TMAO reductase</fullName>
    </submittedName>
</protein>
<evidence type="ECO:0000256" key="7">
    <source>
        <dbReference type="ARBA" id="ARBA00022723"/>
    </source>
</evidence>
<evidence type="ECO:0000256" key="11">
    <source>
        <dbReference type="ARBA" id="ARBA00023136"/>
    </source>
</evidence>
<comment type="similarity">
    <text evidence="2">Belongs to the NapC/NirT/NrfH family.</text>
</comment>